<dbReference type="AlphaFoldDB" id="A0AAV4GH33"/>
<reference evidence="1 2" key="1">
    <citation type="journal article" date="2021" name="Elife">
        <title>Chloroplast acquisition without the gene transfer in kleptoplastic sea slugs, Plakobranchus ocellatus.</title>
        <authorList>
            <person name="Maeda T."/>
            <person name="Takahashi S."/>
            <person name="Yoshida T."/>
            <person name="Shimamura S."/>
            <person name="Takaki Y."/>
            <person name="Nagai Y."/>
            <person name="Toyoda A."/>
            <person name="Suzuki Y."/>
            <person name="Arimoto A."/>
            <person name="Ishii H."/>
            <person name="Satoh N."/>
            <person name="Nishiyama T."/>
            <person name="Hasebe M."/>
            <person name="Maruyama T."/>
            <person name="Minagawa J."/>
            <person name="Obokata J."/>
            <person name="Shigenobu S."/>
        </authorList>
    </citation>
    <scope>NUCLEOTIDE SEQUENCE [LARGE SCALE GENOMIC DNA]</scope>
</reference>
<gene>
    <name evidence="1" type="ORF">ElyMa_004162700</name>
</gene>
<proteinExistence type="predicted"/>
<comment type="caution">
    <text evidence="1">The sequence shown here is derived from an EMBL/GenBank/DDBJ whole genome shotgun (WGS) entry which is preliminary data.</text>
</comment>
<keyword evidence="2" id="KW-1185">Reference proteome</keyword>
<sequence length="284" mass="33087">MADCSVLHVTETPRKRLKKGRNIDDLKRHRLPGHTIGPDCKCSRFKCFEAIVEEEREGLMLNFNKLSTKDEEDAYLASCMSMKDISRRRPRENSATQQPNNSCYVYSILVPRAGNAVIVPVCVKALISIFCIGEKCLRRIQEHKQKTGFPATDMLDKHYNRPHKLSEDQINKVVEHIKSFKGRQSHYSQKKSRRIYLPKSLNLTKMYCLFKEQRPYATISYEPYRSMFNTKFYISFGYPRVDTCFKCDDFAAKTGHHEATDSSNEQPGALEKIRELKQERELHH</sequence>
<name>A0AAV4GH33_9GAST</name>
<dbReference type="Proteomes" id="UP000762676">
    <property type="component" value="Unassembled WGS sequence"/>
</dbReference>
<dbReference type="PANTHER" id="PTHR10773:SF19">
    <property type="match status" value="1"/>
</dbReference>
<protein>
    <submittedName>
        <fullName evidence="1">Vitamin B12-dependent ribonucleotide reductase</fullName>
    </submittedName>
</protein>
<accession>A0AAV4GH33</accession>
<dbReference type="PANTHER" id="PTHR10773">
    <property type="entry name" value="DNA-DIRECTED RNA POLYMERASES I, II, AND III SUBUNIT RPABC2"/>
    <property type="match status" value="1"/>
</dbReference>
<organism evidence="1 2">
    <name type="scientific">Elysia marginata</name>
    <dbReference type="NCBI Taxonomy" id="1093978"/>
    <lineage>
        <taxon>Eukaryota</taxon>
        <taxon>Metazoa</taxon>
        <taxon>Spiralia</taxon>
        <taxon>Lophotrochozoa</taxon>
        <taxon>Mollusca</taxon>
        <taxon>Gastropoda</taxon>
        <taxon>Heterobranchia</taxon>
        <taxon>Euthyneura</taxon>
        <taxon>Panpulmonata</taxon>
        <taxon>Sacoglossa</taxon>
        <taxon>Placobranchoidea</taxon>
        <taxon>Plakobranchidae</taxon>
        <taxon>Elysia</taxon>
    </lineage>
</organism>
<dbReference type="EMBL" id="BMAT01008443">
    <property type="protein sequence ID" value="GFR85027.1"/>
    <property type="molecule type" value="Genomic_DNA"/>
</dbReference>
<evidence type="ECO:0000313" key="2">
    <source>
        <dbReference type="Proteomes" id="UP000762676"/>
    </source>
</evidence>
<evidence type="ECO:0000313" key="1">
    <source>
        <dbReference type="EMBL" id="GFR85027.1"/>
    </source>
</evidence>